<keyword evidence="13" id="KW-1185">Reference proteome</keyword>
<evidence type="ECO:0000256" key="9">
    <source>
        <dbReference type="SAM" id="Phobius"/>
    </source>
</evidence>
<organism evidence="12">
    <name type="scientific">Salvia splendens</name>
    <name type="common">Scarlet sage</name>
    <dbReference type="NCBI Taxonomy" id="180675"/>
    <lineage>
        <taxon>Eukaryota</taxon>
        <taxon>Viridiplantae</taxon>
        <taxon>Streptophyta</taxon>
        <taxon>Embryophyta</taxon>
        <taxon>Tracheophyta</taxon>
        <taxon>Spermatophyta</taxon>
        <taxon>Magnoliopsida</taxon>
        <taxon>eudicotyledons</taxon>
        <taxon>Gunneridae</taxon>
        <taxon>Pentapetalae</taxon>
        <taxon>asterids</taxon>
        <taxon>lamiids</taxon>
        <taxon>Lamiales</taxon>
        <taxon>Lamiaceae</taxon>
        <taxon>Nepetoideae</taxon>
        <taxon>Mentheae</taxon>
        <taxon>Salviinae</taxon>
        <taxon>Salvia</taxon>
        <taxon>Salvia subgen. Calosphace</taxon>
        <taxon>core Calosphace</taxon>
    </lineage>
</organism>
<evidence type="ECO:0000313" key="12">
    <source>
        <dbReference type="EMBL" id="KAG6430556.1"/>
    </source>
</evidence>
<evidence type="ECO:0000313" key="13">
    <source>
        <dbReference type="Proteomes" id="UP000298416"/>
    </source>
</evidence>
<proteinExistence type="inferred from homology"/>
<accession>A0A8X9A7M4</accession>
<evidence type="ECO:0000256" key="4">
    <source>
        <dbReference type="ARBA" id="ARBA00022692"/>
    </source>
</evidence>
<keyword evidence="3" id="KW-0813">Transport</keyword>
<sequence>MMRREPSQIRVRERVDQEDTATLLYSSVTTGASKGVVSSYKNLIAMVQMVVNRFKLEEGKEIFICTMPTFHIYGLVAFAISLRLPPPNWPIRQRRRPDLTLPMPQRDTSLAVPLPLPPSSSNLQLEHSELERVSRIGSGAGGTVYKSPDGDIFDCVLTHQQPAFDHPLLQGEMPMRPKGLRTPPTTSDTFSENFQTWTLSDESCPKNSIPIRRTTEQDLLRASSIRRFGRKISSPETSLPKPSPPPRNPNLSKFPELELPDLAGECLREGRGGDAERRHELCCRGGGGERELVLELRRHDPRLRLHQMVENLHPRPVLRHQTLRRLFVVPLLSFHFISTNNPYAMNYRFIATDTLQKLIVLAVWSRISARASLDWSITLFSLSTLPNTPLRGYPLAQKHVRRRLRQPHGPDRRPPVHHLVHARSLISEQFPDTTASIISFRVDTDVISLYVREPLETQVEAPTRVPAVVVAAAGDRIDAVDQSGVAESVELLRRGLHQNRDFRIAEDGEVDGFAEEPAAALGEGDLLA</sequence>
<gene>
    <name evidence="12" type="ORF">SASPL_108626</name>
</gene>
<evidence type="ECO:0000259" key="10">
    <source>
        <dbReference type="Pfam" id="PF00501"/>
    </source>
</evidence>
<evidence type="ECO:0000256" key="5">
    <source>
        <dbReference type="ARBA" id="ARBA00022989"/>
    </source>
</evidence>
<reference evidence="12" key="2">
    <citation type="submission" date="2020-08" db="EMBL/GenBank/DDBJ databases">
        <title>Plant Genome Project.</title>
        <authorList>
            <person name="Zhang R.-G."/>
        </authorList>
    </citation>
    <scope>NUCLEOTIDE SEQUENCE</scope>
    <source>
        <strain evidence="12">Huo1</strain>
        <tissue evidence="12">Leaf</tissue>
    </source>
</reference>
<feature type="domain" description="Neprosin activation peptide" evidence="11">
    <location>
        <begin position="146"/>
        <end position="234"/>
    </location>
</feature>
<feature type="transmembrane region" description="Helical" evidence="9">
    <location>
        <begin position="62"/>
        <end position="84"/>
    </location>
</feature>
<dbReference type="EMBL" id="PNBA02000003">
    <property type="protein sequence ID" value="KAG6430556.1"/>
    <property type="molecule type" value="Genomic_DNA"/>
</dbReference>
<dbReference type="AlphaFoldDB" id="A0A8X9A7M4"/>
<dbReference type="Pfam" id="PF03547">
    <property type="entry name" value="Mem_trans"/>
    <property type="match status" value="1"/>
</dbReference>
<evidence type="ECO:0000256" key="3">
    <source>
        <dbReference type="ARBA" id="ARBA00022448"/>
    </source>
</evidence>
<feature type="domain" description="AMP-dependent synthetase/ligase" evidence="10">
    <location>
        <begin position="11"/>
        <end position="80"/>
    </location>
</feature>
<dbReference type="Pfam" id="PF14365">
    <property type="entry name" value="Neprosin_AP"/>
    <property type="match status" value="1"/>
</dbReference>
<dbReference type="InterPro" id="IPR051107">
    <property type="entry name" value="Auxin_Efflux_Carrier"/>
</dbReference>
<comment type="similarity">
    <text evidence="2">Belongs to the auxin efflux carrier (TC 2.A.69.1) family.</text>
</comment>
<dbReference type="InterPro" id="IPR025521">
    <property type="entry name" value="Neprosin_propep"/>
</dbReference>
<comment type="subcellular location">
    <subcellularLocation>
        <location evidence="1">Membrane</location>
        <topology evidence="1">Multi-pass membrane protein</topology>
    </subcellularLocation>
</comment>
<dbReference type="PANTHER" id="PTHR31752">
    <property type="entry name" value="AUXIN EFFLUX CARRIER COMPONENT 1B-RELATED"/>
    <property type="match status" value="1"/>
</dbReference>
<feature type="region of interest" description="Disordered" evidence="8">
    <location>
        <begin position="222"/>
        <end position="255"/>
    </location>
</feature>
<dbReference type="InterPro" id="IPR000873">
    <property type="entry name" value="AMP-dep_synth/lig_dom"/>
</dbReference>
<dbReference type="InterPro" id="IPR004776">
    <property type="entry name" value="Mem_transp_PIN-like"/>
</dbReference>
<evidence type="ECO:0000256" key="8">
    <source>
        <dbReference type="SAM" id="MobiDB-lite"/>
    </source>
</evidence>
<reference evidence="12" key="1">
    <citation type="submission" date="2018-01" db="EMBL/GenBank/DDBJ databases">
        <authorList>
            <person name="Mao J.F."/>
        </authorList>
    </citation>
    <scope>NUCLEOTIDE SEQUENCE</scope>
    <source>
        <strain evidence="12">Huo1</strain>
        <tissue evidence="12">Leaf</tissue>
    </source>
</reference>
<name>A0A8X9A7M4_SALSN</name>
<keyword evidence="4 9" id="KW-0812">Transmembrane</keyword>
<evidence type="ECO:0000256" key="1">
    <source>
        <dbReference type="ARBA" id="ARBA00004141"/>
    </source>
</evidence>
<dbReference type="PANTHER" id="PTHR31752:SF66">
    <property type="entry name" value="AUXIN EFFLUX CARRIER COMPONENT 1B-RELATED"/>
    <property type="match status" value="1"/>
</dbReference>
<evidence type="ECO:0008006" key="14">
    <source>
        <dbReference type="Google" id="ProtNLM"/>
    </source>
</evidence>
<dbReference type="GO" id="GO:0005783">
    <property type="term" value="C:endoplasmic reticulum"/>
    <property type="evidence" value="ECO:0007669"/>
    <property type="project" value="TreeGrafter"/>
</dbReference>
<dbReference type="GO" id="GO:0010329">
    <property type="term" value="F:auxin efflux transmembrane transporter activity"/>
    <property type="evidence" value="ECO:0007669"/>
    <property type="project" value="TreeGrafter"/>
</dbReference>
<evidence type="ECO:0000256" key="6">
    <source>
        <dbReference type="ARBA" id="ARBA00023136"/>
    </source>
</evidence>
<keyword evidence="7" id="KW-0927">Auxin signaling pathway</keyword>
<evidence type="ECO:0000256" key="2">
    <source>
        <dbReference type="ARBA" id="ARBA00009177"/>
    </source>
</evidence>
<dbReference type="GO" id="GO:0009734">
    <property type="term" value="P:auxin-activated signaling pathway"/>
    <property type="evidence" value="ECO:0007669"/>
    <property type="project" value="UniProtKB-KW"/>
</dbReference>
<evidence type="ECO:0000259" key="11">
    <source>
        <dbReference type="Pfam" id="PF14365"/>
    </source>
</evidence>
<protein>
    <recommendedName>
        <fullName evidence="14">4-coumarate--CoA ligase</fullName>
    </recommendedName>
</protein>
<dbReference type="Pfam" id="PF00501">
    <property type="entry name" value="AMP-binding"/>
    <property type="match status" value="1"/>
</dbReference>
<keyword evidence="5 9" id="KW-1133">Transmembrane helix</keyword>
<comment type="caution">
    <text evidence="12">The sequence shown here is derived from an EMBL/GenBank/DDBJ whole genome shotgun (WGS) entry which is preliminary data.</text>
</comment>
<dbReference type="Gene3D" id="3.40.50.980">
    <property type="match status" value="2"/>
</dbReference>
<dbReference type="Proteomes" id="UP000298416">
    <property type="component" value="Unassembled WGS sequence"/>
</dbReference>
<dbReference type="SUPFAM" id="SSF56801">
    <property type="entry name" value="Acetyl-CoA synthetase-like"/>
    <property type="match status" value="1"/>
</dbReference>
<keyword evidence="6 9" id="KW-0472">Membrane</keyword>
<dbReference type="GO" id="GO:0005886">
    <property type="term" value="C:plasma membrane"/>
    <property type="evidence" value="ECO:0007669"/>
    <property type="project" value="TreeGrafter"/>
</dbReference>
<dbReference type="GO" id="GO:0009926">
    <property type="term" value="P:auxin polar transport"/>
    <property type="evidence" value="ECO:0007669"/>
    <property type="project" value="TreeGrafter"/>
</dbReference>
<evidence type="ECO:0000256" key="7">
    <source>
        <dbReference type="ARBA" id="ARBA00023294"/>
    </source>
</evidence>